<dbReference type="InterPro" id="IPR046824">
    <property type="entry name" value="Mss51-like_C"/>
</dbReference>
<organism evidence="2 3">
    <name type="scientific">Dekkera bruxellensis</name>
    <name type="common">Brettanomyces custersii</name>
    <dbReference type="NCBI Taxonomy" id="5007"/>
    <lineage>
        <taxon>Eukaryota</taxon>
        <taxon>Fungi</taxon>
        <taxon>Dikarya</taxon>
        <taxon>Ascomycota</taxon>
        <taxon>Saccharomycotina</taxon>
        <taxon>Pichiomycetes</taxon>
        <taxon>Pichiales</taxon>
        <taxon>Pichiaceae</taxon>
        <taxon>Brettanomyces</taxon>
    </lineage>
</organism>
<dbReference type="EMBL" id="CABFWN010000006">
    <property type="protein sequence ID" value="VUG20022.1"/>
    <property type="molecule type" value="Genomic_DNA"/>
</dbReference>
<gene>
    <name evidence="2" type="primary">MSS51</name>
    <name evidence="2" type="ORF">DEBR0S6_05908G</name>
</gene>
<reference evidence="2 3" key="1">
    <citation type="submission" date="2019-07" db="EMBL/GenBank/DDBJ databases">
        <authorList>
            <person name="Friedrich A."/>
            <person name="Schacherer J."/>
        </authorList>
    </citation>
    <scope>NUCLEOTIDE SEQUENCE [LARGE SCALE GENOMIC DNA]</scope>
</reference>
<accession>A0A7D9H2M4</accession>
<dbReference type="InterPro" id="IPR032717">
    <property type="entry name" value="Mss51_Znf"/>
</dbReference>
<dbReference type="GO" id="GO:0005739">
    <property type="term" value="C:mitochondrion"/>
    <property type="evidence" value="ECO:0007669"/>
    <property type="project" value="GOC"/>
</dbReference>
<protein>
    <submittedName>
        <fullName evidence="2">DEBR0S6_05908g1_1</fullName>
    </submittedName>
</protein>
<evidence type="ECO:0000313" key="3">
    <source>
        <dbReference type="Proteomes" id="UP000478008"/>
    </source>
</evidence>
<dbReference type="GO" id="GO:0033617">
    <property type="term" value="P:mitochondrial respiratory chain complex IV assembly"/>
    <property type="evidence" value="ECO:0007669"/>
    <property type="project" value="TreeGrafter"/>
</dbReference>
<sequence length="427" mass="50257">MLTTLPLPRLASYKVALSGTYSVTQRRHFGEFLKSVFCIDPAPSPDQPTMENRFHPWDKSPCPDLRMRAATIKAKAKCPVTHKDINYTCPLSGIPTHHSKEAWEQDKEYHRTQKWKILKKVNVYEHDLRSGRPFPEFDFPGEQSGDMTVNFQNWDTYLYTRNFFSMNTEFQMAVVTKMLTFPVTIASILNQFSPYFLQPKGPLHMEGLKSLAALRYTLYPENRASSIKQRPIRIFLLNARSESLLPSHVWKELSYLFPEVGFELHFVGPQCLFDREKKKFIVKDTPVVKRLDDSMCFYFHTQDFHVLHKAQDFFPYDPYQDIFFCFHPRYASEELEETWKKALPGLLESKCAVFSTGYHKQNIDRDFNWVTKNFGKDLDVLLDRTKNIYGSTKWELNDLNPQEVFQFNQWLFGFRGKRYHAVNTNQN</sequence>
<dbReference type="PANTHER" id="PTHR28069">
    <property type="entry name" value="GH20023P"/>
    <property type="match status" value="1"/>
</dbReference>
<dbReference type="Proteomes" id="UP000478008">
    <property type="component" value="Unassembled WGS sequence"/>
</dbReference>
<evidence type="ECO:0000313" key="2">
    <source>
        <dbReference type="EMBL" id="VUG20022.1"/>
    </source>
</evidence>
<name>A0A7D9H2M4_DEKBR</name>
<dbReference type="PANTHER" id="PTHR28069:SF1">
    <property type="entry name" value="PROTEIN MSS51, MITOCHONDRIAL"/>
    <property type="match status" value="1"/>
</dbReference>
<feature type="domain" description="Vps72/YL1 C-terminal" evidence="1">
    <location>
        <begin position="76"/>
        <end position="106"/>
    </location>
</feature>
<dbReference type="Pfam" id="PF20179">
    <property type="entry name" value="MSS51_C"/>
    <property type="match status" value="1"/>
</dbReference>
<dbReference type="Pfam" id="PF13824">
    <property type="entry name" value="zf-Mss51"/>
    <property type="match status" value="1"/>
</dbReference>
<dbReference type="SMART" id="SM00993">
    <property type="entry name" value="YL1_C"/>
    <property type="match status" value="1"/>
</dbReference>
<proteinExistence type="predicted"/>
<keyword evidence="3" id="KW-1185">Reference proteome</keyword>
<dbReference type="InterPro" id="IPR013272">
    <property type="entry name" value="Vps72/YL1_C"/>
</dbReference>
<dbReference type="AlphaFoldDB" id="A0A7D9H2M4"/>
<evidence type="ECO:0000259" key="1">
    <source>
        <dbReference type="SMART" id="SM00993"/>
    </source>
</evidence>